<dbReference type="GO" id="GO:0106312">
    <property type="term" value="F:methylenetetrahydrofolate reductase (NADH) activity"/>
    <property type="evidence" value="ECO:0007669"/>
    <property type="project" value="UniProtKB-EC"/>
</dbReference>
<dbReference type="PANTHER" id="PTHR45754:SF3">
    <property type="entry name" value="METHYLENETETRAHYDROFOLATE REDUCTASE (NADPH)"/>
    <property type="match status" value="1"/>
</dbReference>
<evidence type="ECO:0000256" key="1">
    <source>
        <dbReference type="ARBA" id="ARBA00001974"/>
    </source>
</evidence>
<dbReference type="RefSeq" id="WP_092224597.1">
    <property type="nucleotide sequence ID" value="NZ_FNJI01000025.1"/>
</dbReference>
<keyword evidence="5 9" id="KW-0274">FAD</keyword>
<dbReference type="CDD" id="cd00537">
    <property type="entry name" value="MTHFR"/>
    <property type="match status" value="1"/>
</dbReference>
<protein>
    <recommendedName>
        <fullName evidence="9">Methylenetetrahydrofolate reductase</fullName>
    </recommendedName>
</protein>
<dbReference type="InterPro" id="IPR029041">
    <property type="entry name" value="FAD-linked_oxidoreductase-like"/>
</dbReference>
<proteinExistence type="inferred from homology"/>
<dbReference type="GO" id="GO:0009086">
    <property type="term" value="P:methionine biosynthetic process"/>
    <property type="evidence" value="ECO:0007669"/>
    <property type="project" value="TreeGrafter"/>
</dbReference>
<evidence type="ECO:0000256" key="5">
    <source>
        <dbReference type="ARBA" id="ARBA00022827"/>
    </source>
</evidence>
<keyword evidence="6 9" id="KW-0560">Oxidoreductase</keyword>
<dbReference type="UniPathway" id="UPA00193"/>
<evidence type="ECO:0000256" key="6">
    <source>
        <dbReference type="ARBA" id="ARBA00023002"/>
    </source>
</evidence>
<evidence type="ECO:0000256" key="7">
    <source>
        <dbReference type="ARBA" id="ARBA00034478"/>
    </source>
</evidence>
<dbReference type="SUPFAM" id="SSF51730">
    <property type="entry name" value="FAD-linked oxidoreductase"/>
    <property type="match status" value="1"/>
</dbReference>
<gene>
    <name evidence="10" type="ORF">SAMN05660330_03191</name>
</gene>
<dbReference type="Pfam" id="PF02219">
    <property type="entry name" value="MTHFR"/>
    <property type="match status" value="1"/>
</dbReference>
<dbReference type="OrthoDB" id="5428919at2"/>
<comment type="similarity">
    <text evidence="3 9">Belongs to the methylenetetrahydrofolate reductase family.</text>
</comment>
<evidence type="ECO:0000256" key="8">
    <source>
        <dbReference type="ARBA" id="ARBA00048628"/>
    </source>
</evidence>
<evidence type="ECO:0000256" key="4">
    <source>
        <dbReference type="ARBA" id="ARBA00022630"/>
    </source>
</evidence>
<keyword evidence="4 9" id="KW-0285">Flavoprotein</keyword>
<dbReference type="GO" id="GO:0071949">
    <property type="term" value="F:FAD binding"/>
    <property type="evidence" value="ECO:0007669"/>
    <property type="project" value="TreeGrafter"/>
</dbReference>
<comment type="pathway">
    <text evidence="7">Amino-acid biosynthesis; L-methionine biosynthesis via de novo pathway.</text>
</comment>
<sequence>MKEIRTNSRLEKILKNGHIAVTSECGPPRSSDAAVVVEKGHLIKDHVDCINITDNQTSVTRLCSLASCIHLKNEGLEPALQMVVRDRNRIALQSDILGAASFGINSVLCLSGDHQSFGDNPSSQNVFDLDSMQLIQTVRHMRDEGKFLNGDEIKVPPKIFVGAAANPFADPFKIRVPRLAKKVAAGAEFIQTQCVYNLDKFEEWMKGVVDRGLHEKVYILAGITPMRSVGMAKYMARAVPGMDVPQEIIDRLSGVPKEKQAAEGITIAVEAIERLKECTGVSGFHIMAIEWEEKVPEIVERAGLYPRPAVD</sequence>
<reference evidence="10 11" key="1">
    <citation type="submission" date="2016-10" db="EMBL/GenBank/DDBJ databases">
        <authorList>
            <person name="de Groot N.N."/>
        </authorList>
    </citation>
    <scope>NUCLEOTIDE SEQUENCE [LARGE SCALE GENOMIC DNA]</scope>
    <source>
        <strain evidence="10 11">DSM 12130</strain>
    </source>
</reference>
<dbReference type="InterPro" id="IPR003171">
    <property type="entry name" value="Mehydrof_redctse-like"/>
</dbReference>
<dbReference type="Proteomes" id="UP000199073">
    <property type="component" value="Unassembled WGS sequence"/>
</dbReference>
<keyword evidence="11" id="KW-1185">Reference proteome</keyword>
<evidence type="ECO:0000256" key="2">
    <source>
        <dbReference type="ARBA" id="ARBA00004777"/>
    </source>
</evidence>
<name>A0A1H0TQG0_9BACT</name>
<organism evidence="10 11">
    <name type="scientific">Desulforhopalus singaporensis</name>
    <dbReference type="NCBI Taxonomy" id="91360"/>
    <lineage>
        <taxon>Bacteria</taxon>
        <taxon>Pseudomonadati</taxon>
        <taxon>Thermodesulfobacteriota</taxon>
        <taxon>Desulfobulbia</taxon>
        <taxon>Desulfobulbales</taxon>
        <taxon>Desulfocapsaceae</taxon>
        <taxon>Desulforhopalus</taxon>
    </lineage>
</organism>
<comment type="catalytic activity">
    <reaction evidence="8">
        <text>(6S)-5-methyl-5,6,7,8-tetrahydrofolate + NAD(+) = (6R)-5,10-methylene-5,6,7,8-tetrahydrofolate + NADH + H(+)</text>
        <dbReference type="Rhea" id="RHEA:19821"/>
        <dbReference type="ChEBI" id="CHEBI:15378"/>
        <dbReference type="ChEBI" id="CHEBI:15636"/>
        <dbReference type="ChEBI" id="CHEBI:18608"/>
        <dbReference type="ChEBI" id="CHEBI:57540"/>
        <dbReference type="ChEBI" id="CHEBI:57945"/>
        <dbReference type="EC" id="1.5.1.54"/>
    </reaction>
    <physiologicalReaction direction="right-to-left" evidence="8">
        <dbReference type="Rhea" id="RHEA:19823"/>
    </physiologicalReaction>
</comment>
<dbReference type="STRING" id="91360.SAMN05660330_03191"/>
<accession>A0A1H0TQG0</accession>
<evidence type="ECO:0000313" key="11">
    <source>
        <dbReference type="Proteomes" id="UP000199073"/>
    </source>
</evidence>
<evidence type="ECO:0000313" key="10">
    <source>
        <dbReference type="EMBL" id="SDP55786.1"/>
    </source>
</evidence>
<dbReference type="PANTHER" id="PTHR45754">
    <property type="entry name" value="METHYLENETETRAHYDROFOLATE REDUCTASE"/>
    <property type="match status" value="1"/>
</dbReference>
<dbReference type="Gene3D" id="3.20.20.220">
    <property type="match status" value="1"/>
</dbReference>
<dbReference type="AlphaFoldDB" id="A0A1H0TQG0"/>
<evidence type="ECO:0000256" key="3">
    <source>
        <dbReference type="ARBA" id="ARBA00006743"/>
    </source>
</evidence>
<dbReference type="GO" id="GO:0005829">
    <property type="term" value="C:cytosol"/>
    <property type="evidence" value="ECO:0007669"/>
    <property type="project" value="TreeGrafter"/>
</dbReference>
<evidence type="ECO:0000256" key="9">
    <source>
        <dbReference type="RuleBase" id="RU003862"/>
    </source>
</evidence>
<comment type="cofactor">
    <cofactor evidence="1 9">
        <name>FAD</name>
        <dbReference type="ChEBI" id="CHEBI:57692"/>
    </cofactor>
</comment>
<dbReference type="GO" id="GO:0035999">
    <property type="term" value="P:tetrahydrofolate interconversion"/>
    <property type="evidence" value="ECO:0007669"/>
    <property type="project" value="UniProtKB-UniPathway"/>
</dbReference>
<dbReference type="EMBL" id="FNJI01000025">
    <property type="protein sequence ID" value="SDP55786.1"/>
    <property type="molecule type" value="Genomic_DNA"/>
</dbReference>
<comment type="pathway">
    <text evidence="2 9">One-carbon metabolism; tetrahydrofolate interconversion.</text>
</comment>